<comment type="cofactor">
    <cofactor evidence="1 10">
        <name>FAD</name>
        <dbReference type="ChEBI" id="CHEBI:57692"/>
    </cofactor>
</comment>
<evidence type="ECO:0000256" key="4">
    <source>
        <dbReference type="ARBA" id="ARBA00022630"/>
    </source>
</evidence>
<sequence>MSEELIVIGGGLAGSEAAWQAARRGIKVALYEMRPGKMTEAHRTGSLAELVCSNSLRSNDLHSGPGLLKRELTMAGSLIMEAAEASQVPAGSALAVDRNIFADFISKKLSGSPGIRIVREEVVSLPAGPAIIATGPLTSDAMADSLTALLGGEHLYFYDAIAPIIDSESIDYSKVYRASRYGKGGDDYINCPMNKDEYDNFYDALIEADRVTPREFENQRVFEGCMPVEVMASRGRDTLRFGPMKPVGLVDPRSGKEPYAVVQLRVENREMTSYNIVGFQTRLKWPEQRRVFQMIPGLGNSEFLRFGSIHRNTFINSPLFLSKDLTLKNSKNIFVAGQISGVEGYIESTAMGLVAGINAAFMMKGKDTVDVPSTTSHGALIRHITESEPGSFQPSNINFGLFPVSEALMKIRDKKKRKAAIVDRALMDWGEYVKKVAQ</sequence>
<dbReference type="EMBL" id="OUUY01000145">
    <property type="protein sequence ID" value="SPQ02141.1"/>
    <property type="molecule type" value="Genomic_DNA"/>
</dbReference>
<proteinExistence type="inferred from homology"/>
<comment type="catalytic activity">
    <reaction evidence="10">
        <text>uridine(54) in tRNA + (6R)-5,10-methylene-5,6,7,8-tetrahydrofolate + NADH + H(+) = 5-methyluridine(54) in tRNA + (6S)-5,6,7,8-tetrahydrofolate + NAD(+)</text>
        <dbReference type="Rhea" id="RHEA:16873"/>
        <dbReference type="Rhea" id="RHEA-COMP:10167"/>
        <dbReference type="Rhea" id="RHEA-COMP:10193"/>
        <dbReference type="ChEBI" id="CHEBI:15378"/>
        <dbReference type="ChEBI" id="CHEBI:15636"/>
        <dbReference type="ChEBI" id="CHEBI:57453"/>
        <dbReference type="ChEBI" id="CHEBI:57540"/>
        <dbReference type="ChEBI" id="CHEBI:57945"/>
        <dbReference type="ChEBI" id="CHEBI:65315"/>
        <dbReference type="ChEBI" id="CHEBI:74447"/>
        <dbReference type="EC" id="2.1.1.74"/>
    </reaction>
</comment>
<keyword evidence="2 10" id="KW-0963">Cytoplasm</keyword>
<dbReference type="SUPFAM" id="SSF51905">
    <property type="entry name" value="FAD/NAD(P)-binding domain"/>
    <property type="match status" value="1"/>
</dbReference>
<dbReference type="InterPro" id="IPR002218">
    <property type="entry name" value="MnmG-rel"/>
</dbReference>
<dbReference type="PANTHER" id="PTHR11806:SF2">
    <property type="entry name" value="METHYLENETETRAHYDROFOLATE--TRNA-(URACIL-5-)-METHYLTRANSFERASE TRMFO"/>
    <property type="match status" value="1"/>
</dbReference>
<dbReference type="InterPro" id="IPR004417">
    <property type="entry name" value="TrmFO"/>
</dbReference>
<feature type="domain" description="MnmG N-terminal" evidence="11">
    <location>
        <begin position="5"/>
        <end position="366"/>
    </location>
</feature>
<accession>A0A2U3QL57</accession>
<dbReference type="AlphaFoldDB" id="A0A2U3QL57"/>
<keyword evidence="4 10" id="KW-0285">Flavoprotein</keyword>
<evidence type="ECO:0000256" key="9">
    <source>
        <dbReference type="ARBA" id="ARBA00023027"/>
    </source>
</evidence>
<organism evidence="12 13">
    <name type="scientific">Candidatus Sulfobium mesophilum</name>
    <dbReference type="NCBI Taxonomy" id="2016548"/>
    <lineage>
        <taxon>Bacteria</taxon>
        <taxon>Pseudomonadati</taxon>
        <taxon>Nitrospirota</taxon>
        <taxon>Nitrospiria</taxon>
        <taxon>Nitrospirales</taxon>
        <taxon>Nitrospiraceae</taxon>
        <taxon>Candidatus Sulfobium</taxon>
    </lineage>
</organism>
<evidence type="ECO:0000256" key="8">
    <source>
        <dbReference type="ARBA" id="ARBA00022857"/>
    </source>
</evidence>
<evidence type="ECO:0000313" key="13">
    <source>
        <dbReference type="Proteomes" id="UP000245125"/>
    </source>
</evidence>
<dbReference type="OrthoDB" id="9803114at2"/>
<dbReference type="GO" id="GO:0047151">
    <property type="term" value="F:tRNA (uracil(54)-C5)-methyltransferase activity, 5,10-methylenetetrahydrofolate-dependent"/>
    <property type="evidence" value="ECO:0007669"/>
    <property type="project" value="UniProtKB-UniRule"/>
</dbReference>
<dbReference type="Proteomes" id="UP000245125">
    <property type="component" value="Unassembled WGS sequence"/>
</dbReference>
<comment type="subcellular location">
    <subcellularLocation>
        <location evidence="10">Cytoplasm</location>
    </subcellularLocation>
</comment>
<keyword evidence="13" id="KW-1185">Reference proteome</keyword>
<comment type="catalytic activity">
    <reaction evidence="10">
        <text>uridine(54) in tRNA + (6R)-5,10-methylene-5,6,7,8-tetrahydrofolate + NADPH + H(+) = 5-methyluridine(54) in tRNA + (6S)-5,6,7,8-tetrahydrofolate + NADP(+)</text>
        <dbReference type="Rhea" id="RHEA:62372"/>
        <dbReference type="Rhea" id="RHEA-COMP:10167"/>
        <dbReference type="Rhea" id="RHEA-COMP:10193"/>
        <dbReference type="ChEBI" id="CHEBI:15378"/>
        <dbReference type="ChEBI" id="CHEBI:15636"/>
        <dbReference type="ChEBI" id="CHEBI:57453"/>
        <dbReference type="ChEBI" id="CHEBI:57783"/>
        <dbReference type="ChEBI" id="CHEBI:58349"/>
        <dbReference type="ChEBI" id="CHEBI:65315"/>
        <dbReference type="ChEBI" id="CHEBI:74447"/>
        <dbReference type="EC" id="2.1.1.74"/>
    </reaction>
</comment>
<dbReference type="PRINTS" id="PR00411">
    <property type="entry name" value="PNDRDTASEI"/>
</dbReference>
<keyword evidence="6 10" id="KW-0819">tRNA processing</keyword>
<dbReference type="GO" id="GO:0050660">
    <property type="term" value="F:flavin adenine dinucleotide binding"/>
    <property type="evidence" value="ECO:0007669"/>
    <property type="project" value="UniProtKB-UniRule"/>
</dbReference>
<dbReference type="NCBIfam" id="NF003739">
    <property type="entry name" value="PRK05335.1"/>
    <property type="match status" value="1"/>
</dbReference>
<evidence type="ECO:0000256" key="2">
    <source>
        <dbReference type="ARBA" id="ARBA00022490"/>
    </source>
</evidence>
<evidence type="ECO:0000256" key="10">
    <source>
        <dbReference type="HAMAP-Rule" id="MF_01037"/>
    </source>
</evidence>
<feature type="binding site" evidence="10">
    <location>
        <begin position="9"/>
        <end position="14"/>
    </location>
    <ligand>
        <name>FAD</name>
        <dbReference type="ChEBI" id="CHEBI:57692"/>
    </ligand>
</feature>
<reference evidence="13" key="1">
    <citation type="submission" date="2018-03" db="EMBL/GenBank/DDBJ databases">
        <authorList>
            <person name="Zecchin S."/>
        </authorList>
    </citation>
    <scope>NUCLEOTIDE SEQUENCE [LARGE SCALE GENOMIC DNA]</scope>
</reference>
<dbReference type="PANTHER" id="PTHR11806">
    <property type="entry name" value="GLUCOSE INHIBITED DIVISION PROTEIN A"/>
    <property type="match status" value="1"/>
</dbReference>
<evidence type="ECO:0000256" key="6">
    <source>
        <dbReference type="ARBA" id="ARBA00022694"/>
    </source>
</evidence>
<keyword evidence="3 10" id="KW-0489">Methyltransferase</keyword>
<keyword evidence="5 10" id="KW-0808">Transferase</keyword>
<dbReference type="EC" id="2.1.1.74" evidence="10"/>
<protein>
    <recommendedName>
        <fullName evidence="10">Methylenetetrahydrofolate--tRNA-(uracil-5-)-methyltransferase TrmFO</fullName>
        <ecNumber evidence="10">2.1.1.74</ecNumber>
    </recommendedName>
    <alternativeName>
        <fullName evidence="10">Folate-dependent tRNA (uracil-5-)-methyltransferase</fullName>
    </alternativeName>
    <alternativeName>
        <fullName evidence="10">Folate-dependent tRNA(M-5-U54)-methyltransferase</fullName>
    </alternativeName>
</protein>
<evidence type="ECO:0000256" key="5">
    <source>
        <dbReference type="ARBA" id="ARBA00022679"/>
    </source>
</evidence>
<name>A0A2U3QL57_9BACT</name>
<keyword evidence="9 10" id="KW-0520">NAD</keyword>
<keyword evidence="8 10" id="KW-0521">NADP</keyword>
<evidence type="ECO:0000256" key="1">
    <source>
        <dbReference type="ARBA" id="ARBA00001974"/>
    </source>
</evidence>
<evidence type="ECO:0000259" key="11">
    <source>
        <dbReference type="Pfam" id="PF01134"/>
    </source>
</evidence>
<gene>
    <name evidence="10 12" type="primary">trmFO</name>
    <name evidence="12" type="ORF">NBG4_930005</name>
</gene>
<dbReference type="Pfam" id="PF01134">
    <property type="entry name" value="GIDA"/>
    <property type="match status" value="1"/>
</dbReference>
<dbReference type="GO" id="GO:0002098">
    <property type="term" value="P:tRNA wobble uridine modification"/>
    <property type="evidence" value="ECO:0007669"/>
    <property type="project" value="TreeGrafter"/>
</dbReference>
<evidence type="ECO:0000313" key="12">
    <source>
        <dbReference type="EMBL" id="SPQ02141.1"/>
    </source>
</evidence>
<keyword evidence="7 10" id="KW-0274">FAD</keyword>
<dbReference type="HAMAP" id="MF_01037">
    <property type="entry name" value="TrmFO"/>
    <property type="match status" value="1"/>
</dbReference>
<comment type="function">
    <text evidence="10">Catalyzes the folate-dependent formation of 5-methyl-uridine at position 54 (M-5-U54) in all tRNAs.</text>
</comment>
<evidence type="ECO:0000256" key="3">
    <source>
        <dbReference type="ARBA" id="ARBA00022603"/>
    </source>
</evidence>
<dbReference type="NCBIfam" id="TIGR00137">
    <property type="entry name" value="gid_trmFO"/>
    <property type="match status" value="1"/>
</dbReference>
<comment type="similarity">
    <text evidence="10">Belongs to the MnmG family. TrmFO subfamily.</text>
</comment>
<evidence type="ECO:0000256" key="7">
    <source>
        <dbReference type="ARBA" id="ARBA00022827"/>
    </source>
</evidence>
<dbReference type="InterPro" id="IPR036188">
    <property type="entry name" value="FAD/NAD-bd_sf"/>
</dbReference>
<dbReference type="GO" id="GO:0005829">
    <property type="term" value="C:cytosol"/>
    <property type="evidence" value="ECO:0007669"/>
    <property type="project" value="TreeGrafter"/>
</dbReference>
<dbReference type="Gene3D" id="3.50.50.60">
    <property type="entry name" value="FAD/NAD(P)-binding domain"/>
    <property type="match status" value="2"/>
</dbReference>
<dbReference type="InterPro" id="IPR040131">
    <property type="entry name" value="MnmG_N"/>
</dbReference>
<dbReference type="GO" id="GO:0030488">
    <property type="term" value="P:tRNA methylation"/>
    <property type="evidence" value="ECO:0007669"/>
    <property type="project" value="TreeGrafter"/>
</dbReference>